<dbReference type="InterPro" id="IPR009936">
    <property type="entry name" value="DUF1468"/>
</dbReference>
<comment type="caution">
    <text evidence="3">The sequence shown here is derived from an EMBL/GenBank/DDBJ whole genome shotgun (WGS) entry which is preliminary data.</text>
</comment>
<dbReference type="Proteomes" id="UP000613160">
    <property type="component" value="Unassembled WGS sequence"/>
</dbReference>
<evidence type="ECO:0000259" key="2">
    <source>
        <dbReference type="Pfam" id="PF07331"/>
    </source>
</evidence>
<gene>
    <name evidence="3" type="ORF">GCM10011335_40800</name>
</gene>
<dbReference type="AlphaFoldDB" id="A0A917DGD9"/>
<name>A0A917DGD9_9HYPH</name>
<dbReference type="RefSeq" id="WP_188854276.1">
    <property type="nucleotide sequence ID" value="NZ_BMJJ01000011.1"/>
</dbReference>
<evidence type="ECO:0000313" key="3">
    <source>
        <dbReference type="EMBL" id="GGD33624.1"/>
    </source>
</evidence>
<reference evidence="3" key="1">
    <citation type="journal article" date="2014" name="Int. J. Syst. Evol. Microbiol.">
        <title>Complete genome sequence of Corynebacterium casei LMG S-19264T (=DSM 44701T), isolated from a smear-ripened cheese.</title>
        <authorList>
            <consortium name="US DOE Joint Genome Institute (JGI-PGF)"/>
            <person name="Walter F."/>
            <person name="Albersmeier A."/>
            <person name="Kalinowski J."/>
            <person name="Ruckert C."/>
        </authorList>
    </citation>
    <scope>NUCLEOTIDE SEQUENCE</scope>
    <source>
        <strain evidence="3">CGMCC 1.15493</strain>
    </source>
</reference>
<dbReference type="Pfam" id="PF07331">
    <property type="entry name" value="TctB"/>
    <property type="match status" value="1"/>
</dbReference>
<evidence type="ECO:0000256" key="1">
    <source>
        <dbReference type="SAM" id="Phobius"/>
    </source>
</evidence>
<feature type="transmembrane region" description="Helical" evidence="1">
    <location>
        <begin position="53"/>
        <end position="72"/>
    </location>
</feature>
<sequence>MDNSDHGRGLSRHAMEIATACLTGGIGVAVCYGSWQLGIAWEETGPASGYFPFWIGVLITLGSLVNLGRAVILEHHVGEVFLDRQRLNRVASFFLPVVAFAVLSVFVGLYVGTALYIATAMIFQGKYAWWLSVLSGLCVAVAFYLIFEIGFQVPLLKGPVEAMFGIY</sequence>
<keyword evidence="1" id="KW-0472">Membrane</keyword>
<accession>A0A917DGD9</accession>
<feature type="transmembrane region" description="Helical" evidence="1">
    <location>
        <begin position="127"/>
        <end position="147"/>
    </location>
</feature>
<feature type="domain" description="DUF1468" evidence="2">
    <location>
        <begin position="22"/>
        <end position="155"/>
    </location>
</feature>
<keyword evidence="1" id="KW-1133">Transmembrane helix</keyword>
<feature type="transmembrane region" description="Helical" evidence="1">
    <location>
        <begin position="93"/>
        <end position="121"/>
    </location>
</feature>
<keyword evidence="4" id="KW-1185">Reference proteome</keyword>
<dbReference type="EMBL" id="BMJJ01000011">
    <property type="protein sequence ID" value="GGD33624.1"/>
    <property type="molecule type" value="Genomic_DNA"/>
</dbReference>
<proteinExistence type="predicted"/>
<evidence type="ECO:0000313" key="4">
    <source>
        <dbReference type="Proteomes" id="UP000613160"/>
    </source>
</evidence>
<organism evidence="3 4">
    <name type="scientific">Aureimonas glaciei</name>
    <dbReference type="NCBI Taxonomy" id="1776957"/>
    <lineage>
        <taxon>Bacteria</taxon>
        <taxon>Pseudomonadati</taxon>
        <taxon>Pseudomonadota</taxon>
        <taxon>Alphaproteobacteria</taxon>
        <taxon>Hyphomicrobiales</taxon>
        <taxon>Aurantimonadaceae</taxon>
        <taxon>Aureimonas</taxon>
    </lineage>
</organism>
<keyword evidence="1" id="KW-0812">Transmembrane</keyword>
<protein>
    <recommendedName>
        <fullName evidence="2">DUF1468 domain-containing protein</fullName>
    </recommendedName>
</protein>
<reference evidence="3" key="2">
    <citation type="submission" date="2020-09" db="EMBL/GenBank/DDBJ databases">
        <authorList>
            <person name="Sun Q."/>
            <person name="Zhou Y."/>
        </authorList>
    </citation>
    <scope>NUCLEOTIDE SEQUENCE</scope>
    <source>
        <strain evidence="3">CGMCC 1.15493</strain>
    </source>
</reference>
<feature type="transmembrane region" description="Helical" evidence="1">
    <location>
        <begin position="20"/>
        <end position="41"/>
    </location>
</feature>